<proteinExistence type="predicted"/>
<protein>
    <submittedName>
        <fullName evidence="1">Uncharacterized protein</fullName>
    </submittedName>
</protein>
<sequence length="102" mass="11445">MSTSIYSEHFLRQRCRYLTVNGQEMQGYSGRRDPARTPVNGSLNVRGYGVNESMREVLGSMFVERMMDILALIGTKIRGNGKLTFGSVVGRVSRVERGRGLE</sequence>
<gene>
    <name evidence="1" type="ORF">SK128_009508</name>
</gene>
<keyword evidence="2" id="KW-1185">Reference proteome</keyword>
<reference evidence="1 2" key="1">
    <citation type="submission" date="2023-11" db="EMBL/GenBank/DDBJ databases">
        <title>Halocaridina rubra genome assembly.</title>
        <authorList>
            <person name="Smith C."/>
        </authorList>
    </citation>
    <scope>NUCLEOTIDE SEQUENCE [LARGE SCALE GENOMIC DNA]</scope>
    <source>
        <strain evidence="1">EP-1</strain>
        <tissue evidence="1">Whole</tissue>
    </source>
</reference>
<evidence type="ECO:0000313" key="1">
    <source>
        <dbReference type="EMBL" id="KAK7069335.1"/>
    </source>
</evidence>
<evidence type="ECO:0000313" key="2">
    <source>
        <dbReference type="Proteomes" id="UP001381693"/>
    </source>
</evidence>
<dbReference type="EMBL" id="JAXCGZ010016982">
    <property type="protein sequence ID" value="KAK7069335.1"/>
    <property type="molecule type" value="Genomic_DNA"/>
</dbReference>
<name>A0AAN8WZN5_HALRR</name>
<accession>A0AAN8WZN5</accession>
<dbReference type="AlphaFoldDB" id="A0AAN8WZN5"/>
<organism evidence="1 2">
    <name type="scientific">Halocaridina rubra</name>
    <name type="common">Hawaiian red shrimp</name>
    <dbReference type="NCBI Taxonomy" id="373956"/>
    <lineage>
        <taxon>Eukaryota</taxon>
        <taxon>Metazoa</taxon>
        <taxon>Ecdysozoa</taxon>
        <taxon>Arthropoda</taxon>
        <taxon>Crustacea</taxon>
        <taxon>Multicrustacea</taxon>
        <taxon>Malacostraca</taxon>
        <taxon>Eumalacostraca</taxon>
        <taxon>Eucarida</taxon>
        <taxon>Decapoda</taxon>
        <taxon>Pleocyemata</taxon>
        <taxon>Caridea</taxon>
        <taxon>Atyoidea</taxon>
        <taxon>Atyidae</taxon>
        <taxon>Halocaridina</taxon>
    </lineage>
</organism>
<dbReference type="Proteomes" id="UP001381693">
    <property type="component" value="Unassembled WGS sequence"/>
</dbReference>
<comment type="caution">
    <text evidence="1">The sequence shown here is derived from an EMBL/GenBank/DDBJ whole genome shotgun (WGS) entry which is preliminary data.</text>
</comment>